<dbReference type="Proteomes" id="UP000019132">
    <property type="component" value="Unassembled WGS sequence"/>
</dbReference>
<dbReference type="Pfam" id="PF01915">
    <property type="entry name" value="Glyco_hydro_3_C"/>
    <property type="match status" value="1"/>
</dbReference>
<organism evidence="9 10">
    <name type="scientific">Globisporangium ultimum (strain ATCC 200006 / CBS 805.95 / DAOM BR144)</name>
    <name type="common">Pythium ultimum</name>
    <dbReference type="NCBI Taxonomy" id="431595"/>
    <lineage>
        <taxon>Eukaryota</taxon>
        <taxon>Sar</taxon>
        <taxon>Stramenopiles</taxon>
        <taxon>Oomycota</taxon>
        <taxon>Peronosporomycetes</taxon>
        <taxon>Pythiales</taxon>
        <taxon>Pythiaceae</taxon>
        <taxon>Globisporangium</taxon>
    </lineage>
</organism>
<dbReference type="HOGENOM" id="CLU_004542_5_2_1"/>
<dbReference type="OMA" id="MSAYHSY"/>
<dbReference type="PRINTS" id="PR00133">
    <property type="entry name" value="GLHYDRLASE3"/>
</dbReference>
<dbReference type="FunFam" id="3.40.50.1700:FF:000006">
    <property type="entry name" value="Lysosomal beta glucosidase"/>
    <property type="match status" value="1"/>
</dbReference>
<dbReference type="AlphaFoldDB" id="K3WVG8"/>
<dbReference type="InterPro" id="IPR036881">
    <property type="entry name" value="Glyco_hydro_3_C_sf"/>
</dbReference>
<dbReference type="Gene3D" id="3.40.50.1700">
    <property type="entry name" value="Glycoside hydrolase family 3 C-terminal domain"/>
    <property type="match status" value="1"/>
</dbReference>
<evidence type="ECO:0000313" key="10">
    <source>
        <dbReference type="Proteomes" id="UP000019132"/>
    </source>
</evidence>
<dbReference type="SMART" id="SM01217">
    <property type="entry name" value="Fn3_like"/>
    <property type="match status" value="1"/>
</dbReference>
<feature type="signal peptide" evidence="7">
    <location>
        <begin position="1"/>
        <end position="25"/>
    </location>
</feature>
<name>K3WVG8_GLOUD</name>
<dbReference type="STRING" id="431595.K3WVG8"/>
<dbReference type="eggNOG" id="ENOG502QQ55">
    <property type="taxonomic scope" value="Eukaryota"/>
</dbReference>
<comment type="catalytic activity">
    <reaction evidence="1">
        <text>Hydrolysis of terminal, non-reducing beta-D-glucosyl residues with release of beta-D-glucose.</text>
        <dbReference type="EC" id="3.2.1.21"/>
    </reaction>
</comment>
<keyword evidence="6" id="KW-0326">Glycosidase</keyword>
<dbReference type="Gene3D" id="2.60.40.10">
    <property type="entry name" value="Immunoglobulins"/>
    <property type="match status" value="1"/>
</dbReference>
<sequence>MFRSWLPAVWCGFVLTSKSLIGAAADQWDAQADSIVNAFTVDDIIGQMTQINIDNLLKTDGTLDENKVRDYAKLRVGSYLNSPFAGGAKNGKYGWTAKEWRDVMTRIQAVSMANNGGHPIVFGIDSVHGANYISNAVLFGQQINGAASFNPDLVYEMGRVTGRDTQAAGIPWVFGPILELAQNPLWSRTYETFGEDPYLVSVMADSIIRGLQSNSAIAACMKHFVAYSKTPQGHDRDGVSISDFDLLNYFVQPFIAAVNAGVMSTMENYIAVNGVPTVSSSKLLRDLLRSDMGFQGVAVTDWAEINNLVDWHRVAPTQADAVAMALKQTSIDMSMVPYDTQFIDHTKAMLAANPDQLPRLKESARRVVKMKLKLGLYTTPVPGADNVNLVGSAADVASALELARESIVLLKNQNNVLPLAASSSVFLTGHSANDVGYLCGGWSLRWQGYSGNDMFPHGVTVKQGFEKIAGSAVTYFNGLSADGSYTAADLATAKSQAAKSAFTVVVMGEGSYTEKPGDIDDLALPAGQIAYVRELASTGTKVIIVLVGGRPRLLNGLTDSAHAVINAMLPGELGGQAIAEIIYGRVNPSGRLPITYPKDPANIMIPYNHRTNTQCANGYCQMQWEFGTGLSYTTFTYSALSLSKTSVSGSSDSLTATITVTNSGALAGKETVMLFLTQPFRKISVPEVKMLKKFKKVALNAGASTTVTFTLKAADWSVYDPQIGNGFSQVAEAGDFVVAIKPETDCNVYGTTNNPLCARFRVTAPSFSANAKTEL</sequence>
<evidence type="ECO:0000256" key="5">
    <source>
        <dbReference type="ARBA" id="ARBA00022801"/>
    </source>
</evidence>
<accession>K3WVG8</accession>
<evidence type="ECO:0000313" key="9">
    <source>
        <dbReference type="EnsemblProtists" id="PYU1_T008966"/>
    </source>
</evidence>
<evidence type="ECO:0000256" key="6">
    <source>
        <dbReference type="ARBA" id="ARBA00023295"/>
    </source>
</evidence>
<dbReference type="FunFam" id="2.60.40.10:FF:000731">
    <property type="entry name" value="Lysosomal beta glucosidase"/>
    <property type="match status" value="1"/>
</dbReference>
<dbReference type="Gene3D" id="3.20.20.300">
    <property type="entry name" value="Glycoside hydrolase, family 3, N-terminal domain"/>
    <property type="match status" value="1"/>
</dbReference>
<feature type="chain" id="PRO_5003871556" description="beta-glucosidase" evidence="7">
    <location>
        <begin position="26"/>
        <end position="775"/>
    </location>
</feature>
<comment type="similarity">
    <text evidence="2">Belongs to the glycosyl hydrolase 3 family.</text>
</comment>
<dbReference type="InParanoid" id="K3WVG8"/>
<dbReference type="PANTHER" id="PTHR30620">
    <property type="entry name" value="PERIPLASMIC BETA-GLUCOSIDASE-RELATED"/>
    <property type="match status" value="1"/>
</dbReference>
<evidence type="ECO:0000256" key="1">
    <source>
        <dbReference type="ARBA" id="ARBA00000448"/>
    </source>
</evidence>
<dbReference type="GO" id="GO:0009251">
    <property type="term" value="P:glucan catabolic process"/>
    <property type="evidence" value="ECO:0007669"/>
    <property type="project" value="TreeGrafter"/>
</dbReference>
<dbReference type="FunFam" id="3.20.20.300:FF:000007">
    <property type="entry name" value="Lysosomal beta glucosidase"/>
    <property type="match status" value="1"/>
</dbReference>
<dbReference type="InterPro" id="IPR017853">
    <property type="entry name" value="GH"/>
</dbReference>
<keyword evidence="4 7" id="KW-0732">Signal</keyword>
<dbReference type="InterPro" id="IPR036962">
    <property type="entry name" value="Glyco_hydro_3_N_sf"/>
</dbReference>
<dbReference type="VEuPathDB" id="FungiDB:PYU1_G008948"/>
<evidence type="ECO:0000256" key="2">
    <source>
        <dbReference type="ARBA" id="ARBA00005336"/>
    </source>
</evidence>
<protein>
    <recommendedName>
        <fullName evidence="3">beta-glucosidase</fullName>
        <ecNumber evidence="3">3.2.1.21</ecNumber>
    </recommendedName>
</protein>
<keyword evidence="5" id="KW-0378">Hydrolase</keyword>
<dbReference type="EnsemblProtists" id="PYU1_T008966">
    <property type="protein sequence ID" value="PYU1_T008966"/>
    <property type="gene ID" value="PYU1_G008948"/>
</dbReference>
<dbReference type="Pfam" id="PF00933">
    <property type="entry name" value="Glyco_hydro_3"/>
    <property type="match status" value="1"/>
</dbReference>
<dbReference type="InterPro" id="IPR001764">
    <property type="entry name" value="Glyco_hydro_3_N"/>
</dbReference>
<dbReference type="Pfam" id="PF14310">
    <property type="entry name" value="Fn3-like"/>
    <property type="match status" value="1"/>
</dbReference>
<dbReference type="PANTHER" id="PTHR30620:SF16">
    <property type="entry name" value="LYSOSOMAL BETA GLUCOSIDASE"/>
    <property type="match status" value="1"/>
</dbReference>
<dbReference type="SUPFAM" id="SSF51445">
    <property type="entry name" value="(Trans)glycosidases"/>
    <property type="match status" value="1"/>
</dbReference>
<dbReference type="EMBL" id="GL376599">
    <property type="status" value="NOT_ANNOTATED_CDS"/>
    <property type="molecule type" value="Genomic_DNA"/>
</dbReference>
<reference evidence="9" key="3">
    <citation type="submission" date="2015-02" db="UniProtKB">
        <authorList>
            <consortium name="EnsemblProtists"/>
        </authorList>
    </citation>
    <scope>IDENTIFICATION</scope>
    <source>
        <strain evidence="9">DAOM BR144</strain>
    </source>
</reference>
<evidence type="ECO:0000259" key="8">
    <source>
        <dbReference type="SMART" id="SM01217"/>
    </source>
</evidence>
<dbReference type="InterPro" id="IPR051915">
    <property type="entry name" value="Cellulose_Degrad_GH3"/>
</dbReference>
<evidence type="ECO:0000256" key="4">
    <source>
        <dbReference type="ARBA" id="ARBA00022729"/>
    </source>
</evidence>
<dbReference type="InterPro" id="IPR013783">
    <property type="entry name" value="Ig-like_fold"/>
</dbReference>
<dbReference type="InterPro" id="IPR026891">
    <property type="entry name" value="Fn3-like"/>
</dbReference>
<dbReference type="EC" id="3.2.1.21" evidence="3"/>
<evidence type="ECO:0000256" key="3">
    <source>
        <dbReference type="ARBA" id="ARBA00012744"/>
    </source>
</evidence>
<proteinExistence type="inferred from homology"/>
<reference evidence="10" key="1">
    <citation type="journal article" date="2010" name="Genome Biol.">
        <title>Genome sequence of the necrotrophic plant pathogen Pythium ultimum reveals original pathogenicity mechanisms and effector repertoire.</title>
        <authorList>
            <person name="Levesque C.A."/>
            <person name="Brouwer H."/>
            <person name="Cano L."/>
            <person name="Hamilton J.P."/>
            <person name="Holt C."/>
            <person name="Huitema E."/>
            <person name="Raffaele S."/>
            <person name="Robideau G.P."/>
            <person name="Thines M."/>
            <person name="Win J."/>
            <person name="Zerillo M.M."/>
            <person name="Beakes G.W."/>
            <person name="Boore J.L."/>
            <person name="Busam D."/>
            <person name="Dumas B."/>
            <person name="Ferriera S."/>
            <person name="Fuerstenberg S.I."/>
            <person name="Gachon C.M."/>
            <person name="Gaulin E."/>
            <person name="Govers F."/>
            <person name="Grenville-Briggs L."/>
            <person name="Horner N."/>
            <person name="Hostetler J."/>
            <person name="Jiang R.H."/>
            <person name="Johnson J."/>
            <person name="Krajaejun T."/>
            <person name="Lin H."/>
            <person name="Meijer H.J."/>
            <person name="Moore B."/>
            <person name="Morris P."/>
            <person name="Phuntmart V."/>
            <person name="Puiu D."/>
            <person name="Shetty J."/>
            <person name="Stajich J.E."/>
            <person name="Tripathy S."/>
            <person name="Wawra S."/>
            <person name="van West P."/>
            <person name="Whitty B.R."/>
            <person name="Coutinho P.M."/>
            <person name="Henrissat B."/>
            <person name="Martin F."/>
            <person name="Thomas P.D."/>
            <person name="Tyler B.M."/>
            <person name="De Vries R.P."/>
            <person name="Kamoun S."/>
            <person name="Yandell M."/>
            <person name="Tisserat N."/>
            <person name="Buell C.R."/>
        </authorList>
    </citation>
    <scope>NUCLEOTIDE SEQUENCE</scope>
    <source>
        <strain evidence="10">DAOM:BR144</strain>
    </source>
</reference>
<dbReference type="SUPFAM" id="SSF52279">
    <property type="entry name" value="Beta-D-glucan exohydrolase, C-terminal domain"/>
    <property type="match status" value="1"/>
</dbReference>
<dbReference type="GO" id="GO:0008422">
    <property type="term" value="F:beta-glucosidase activity"/>
    <property type="evidence" value="ECO:0007669"/>
    <property type="project" value="UniProtKB-EC"/>
</dbReference>
<evidence type="ECO:0000256" key="7">
    <source>
        <dbReference type="SAM" id="SignalP"/>
    </source>
</evidence>
<dbReference type="InterPro" id="IPR002772">
    <property type="entry name" value="Glyco_hydro_3_C"/>
</dbReference>
<keyword evidence="10" id="KW-1185">Reference proteome</keyword>
<reference evidence="10" key="2">
    <citation type="submission" date="2010-04" db="EMBL/GenBank/DDBJ databases">
        <authorList>
            <person name="Buell R."/>
            <person name="Hamilton J."/>
            <person name="Hostetler J."/>
        </authorList>
    </citation>
    <scope>NUCLEOTIDE SEQUENCE [LARGE SCALE GENOMIC DNA]</scope>
    <source>
        <strain evidence="10">DAOM:BR144</strain>
    </source>
</reference>
<feature type="domain" description="Fibronectin type III-like" evidence="8">
    <location>
        <begin position="670"/>
        <end position="744"/>
    </location>
</feature>